<dbReference type="PANTHER" id="PTHR40642:SF1">
    <property type="entry name" value="YALI0F31295P"/>
    <property type="match status" value="1"/>
</dbReference>
<keyword evidence="3" id="KW-1185">Reference proteome</keyword>
<dbReference type="Pfam" id="PF12720">
    <property type="entry name" value="DUF3807"/>
    <property type="match status" value="1"/>
</dbReference>
<feature type="region of interest" description="Disordered" evidence="1">
    <location>
        <begin position="31"/>
        <end position="57"/>
    </location>
</feature>
<sequence length="160" mass="18264">MLQQRDIAQLRAFHATHFATQPVPDLMTYPLNAPGQTEPSHDAAIDDDNHDEGSLGYYDDGVKRTLTDNQIKMFRHSEIQRLLSERRVARAKEEAKAKSKECNNSSSNGRESRKRRFEDEPAPSHSHVETLTYDEEPETEKALVTTTKKFLWPVLGQVSK</sequence>
<dbReference type="AlphaFoldDB" id="A0A177F691"/>
<evidence type="ECO:0000256" key="1">
    <source>
        <dbReference type="SAM" id="MobiDB-lite"/>
    </source>
</evidence>
<dbReference type="Proteomes" id="UP000077002">
    <property type="component" value="Unassembled WGS sequence"/>
</dbReference>
<gene>
    <name evidence="2" type="ORF">AYO21_06382</name>
</gene>
<organism evidence="2 3">
    <name type="scientific">Fonsecaea monophora</name>
    <dbReference type="NCBI Taxonomy" id="254056"/>
    <lineage>
        <taxon>Eukaryota</taxon>
        <taxon>Fungi</taxon>
        <taxon>Dikarya</taxon>
        <taxon>Ascomycota</taxon>
        <taxon>Pezizomycotina</taxon>
        <taxon>Eurotiomycetes</taxon>
        <taxon>Chaetothyriomycetidae</taxon>
        <taxon>Chaetothyriales</taxon>
        <taxon>Herpotrichiellaceae</taxon>
        <taxon>Fonsecaea</taxon>
    </lineage>
</organism>
<dbReference type="GeneID" id="34601541"/>
<proteinExistence type="predicted"/>
<comment type="caution">
    <text evidence="2">The sequence shown here is derived from an EMBL/GenBank/DDBJ whole genome shotgun (WGS) entry which is preliminary data.</text>
</comment>
<evidence type="ECO:0000313" key="3">
    <source>
        <dbReference type="Proteomes" id="UP000077002"/>
    </source>
</evidence>
<feature type="compositionally biased region" description="Basic and acidic residues" evidence="1">
    <location>
        <begin position="88"/>
        <end position="101"/>
    </location>
</feature>
<dbReference type="EMBL" id="LVKK01000044">
    <property type="protein sequence ID" value="OAG39366.1"/>
    <property type="molecule type" value="Genomic_DNA"/>
</dbReference>
<dbReference type="PANTHER" id="PTHR40642">
    <property type="entry name" value="YALI0F31295P"/>
    <property type="match status" value="1"/>
</dbReference>
<dbReference type="InterPro" id="IPR024526">
    <property type="entry name" value="DUF3807"/>
</dbReference>
<evidence type="ECO:0000313" key="2">
    <source>
        <dbReference type="EMBL" id="OAG39366.1"/>
    </source>
</evidence>
<dbReference type="RefSeq" id="XP_022511318.1">
    <property type="nucleotide sequence ID" value="XM_022656342.1"/>
</dbReference>
<protein>
    <submittedName>
        <fullName evidence="2">Uncharacterized protein</fullName>
    </submittedName>
</protein>
<reference evidence="2 3" key="1">
    <citation type="submission" date="2016-03" db="EMBL/GenBank/DDBJ databases">
        <title>Draft genome sequence of the Fonsecaea monophora CBS 269.37.</title>
        <authorList>
            <person name="Bombassaro A."/>
            <person name="Vinicius W.A."/>
            <person name="De Hoog S."/>
            <person name="Sun J."/>
            <person name="Souza E.M."/>
            <person name="Raittz R.T."/>
            <person name="Costa F."/>
            <person name="Leao A.C."/>
            <person name="Tadra-Sfeir M.Z."/>
            <person name="Baura V."/>
            <person name="Balsanelli E."/>
            <person name="Pedrosa F.O."/>
            <person name="Moreno L.F."/>
            <person name="Steffens M.B."/>
            <person name="Xi L."/>
            <person name="Bocca A.L."/>
            <person name="Felipe M.S."/>
            <person name="Teixeira M."/>
            <person name="Telles Filho F.Q."/>
            <person name="Azevedo C.M."/>
            <person name="Gomes R."/>
            <person name="Vicente V.A."/>
        </authorList>
    </citation>
    <scope>NUCLEOTIDE SEQUENCE [LARGE SCALE GENOMIC DNA]</scope>
    <source>
        <strain evidence="2 3">CBS 269.37</strain>
    </source>
</reference>
<feature type="region of interest" description="Disordered" evidence="1">
    <location>
        <begin position="88"/>
        <end position="140"/>
    </location>
</feature>
<dbReference type="OrthoDB" id="5422320at2759"/>
<accession>A0A177F691</accession>
<name>A0A177F691_9EURO</name>